<feature type="compositionally biased region" description="Polar residues" evidence="1">
    <location>
        <begin position="189"/>
        <end position="200"/>
    </location>
</feature>
<gene>
    <name evidence="2" type="ORF">K435DRAFT_864457</name>
</gene>
<proteinExistence type="predicted"/>
<feature type="region of interest" description="Disordered" evidence="1">
    <location>
        <begin position="164"/>
        <end position="207"/>
    </location>
</feature>
<protein>
    <submittedName>
        <fullName evidence="2">Uncharacterized protein</fullName>
    </submittedName>
</protein>
<evidence type="ECO:0000313" key="3">
    <source>
        <dbReference type="Proteomes" id="UP000297245"/>
    </source>
</evidence>
<keyword evidence="3" id="KW-1185">Reference proteome</keyword>
<dbReference type="EMBL" id="ML179340">
    <property type="protein sequence ID" value="THU90273.1"/>
    <property type="molecule type" value="Genomic_DNA"/>
</dbReference>
<name>A0A4S8LMT4_DENBC</name>
<dbReference type="AlphaFoldDB" id="A0A4S8LMT4"/>
<dbReference type="Proteomes" id="UP000297245">
    <property type="component" value="Unassembled WGS sequence"/>
</dbReference>
<reference evidence="2 3" key="1">
    <citation type="journal article" date="2019" name="Nat. Ecol. Evol.">
        <title>Megaphylogeny resolves global patterns of mushroom evolution.</title>
        <authorList>
            <person name="Varga T."/>
            <person name="Krizsan K."/>
            <person name="Foldi C."/>
            <person name="Dima B."/>
            <person name="Sanchez-Garcia M."/>
            <person name="Sanchez-Ramirez S."/>
            <person name="Szollosi G.J."/>
            <person name="Szarkandi J.G."/>
            <person name="Papp V."/>
            <person name="Albert L."/>
            <person name="Andreopoulos W."/>
            <person name="Angelini C."/>
            <person name="Antonin V."/>
            <person name="Barry K.W."/>
            <person name="Bougher N.L."/>
            <person name="Buchanan P."/>
            <person name="Buyck B."/>
            <person name="Bense V."/>
            <person name="Catcheside P."/>
            <person name="Chovatia M."/>
            <person name="Cooper J."/>
            <person name="Damon W."/>
            <person name="Desjardin D."/>
            <person name="Finy P."/>
            <person name="Geml J."/>
            <person name="Haridas S."/>
            <person name="Hughes K."/>
            <person name="Justo A."/>
            <person name="Karasinski D."/>
            <person name="Kautmanova I."/>
            <person name="Kiss B."/>
            <person name="Kocsube S."/>
            <person name="Kotiranta H."/>
            <person name="LaButti K.M."/>
            <person name="Lechner B.E."/>
            <person name="Liimatainen K."/>
            <person name="Lipzen A."/>
            <person name="Lukacs Z."/>
            <person name="Mihaltcheva S."/>
            <person name="Morgado L.N."/>
            <person name="Niskanen T."/>
            <person name="Noordeloos M.E."/>
            <person name="Ohm R.A."/>
            <person name="Ortiz-Santana B."/>
            <person name="Ovrebo C."/>
            <person name="Racz N."/>
            <person name="Riley R."/>
            <person name="Savchenko A."/>
            <person name="Shiryaev A."/>
            <person name="Soop K."/>
            <person name="Spirin V."/>
            <person name="Szebenyi C."/>
            <person name="Tomsovsky M."/>
            <person name="Tulloss R.E."/>
            <person name="Uehling J."/>
            <person name="Grigoriev I.V."/>
            <person name="Vagvolgyi C."/>
            <person name="Papp T."/>
            <person name="Martin F.M."/>
            <person name="Miettinen O."/>
            <person name="Hibbett D.S."/>
            <person name="Nagy L.G."/>
        </authorList>
    </citation>
    <scope>NUCLEOTIDE SEQUENCE [LARGE SCALE GENOMIC DNA]</scope>
    <source>
        <strain evidence="2 3">CBS 962.96</strain>
    </source>
</reference>
<evidence type="ECO:0000256" key="1">
    <source>
        <dbReference type="SAM" id="MobiDB-lite"/>
    </source>
</evidence>
<organism evidence="2 3">
    <name type="scientific">Dendrothele bispora (strain CBS 962.96)</name>
    <dbReference type="NCBI Taxonomy" id="1314807"/>
    <lineage>
        <taxon>Eukaryota</taxon>
        <taxon>Fungi</taxon>
        <taxon>Dikarya</taxon>
        <taxon>Basidiomycota</taxon>
        <taxon>Agaricomycotina</taxon>
        <taxon>Agaricomycetes</taxon>
        <taxon>Agaricomycetidae</taxon>
        <taxon>Agaricales</taxon>
        <taxon>Agaricales incertae sedis</taxon>
        <taxon>Dendrothele</taxon>
    </lineage>
</organism>
<evidence type="ECO:0000313" key="2">
    <source>
        <dbReference type="EMBL" id="THU90273.1"/>
    </source>
</evidence>
<accession>A0A4S8LMT4</accession>
<sequence length="415" mass="46611">MPTIIPLLISSEVQRQSLNSVTRLQRLVVPTIIPNGLQAQFGSTSSIIDDGGLETGPDVNKAMKDEKENTTTYAKLIELKALFHREKTPNACSRRITEKIPSDQPFMRRNLLYRNRRTYPTPLFSCNNSIWGQIHNPDSRERLPSHRPRRNWMVHDEFIALESIMGPRSMENSPRTPRSRHHPIPPPTSSTGTATNSPAINGTGVGNGIDDGITSEIVNVVPTSSSFLGPLRKFWVDHNDDISNTLLYLYCHLHQPPPSKHPFSCLPASQTITKSHHSLEVADDGVLPQHPLSPLLPHHQPPSSKHAFSCLSGPPNTLPLASLHPKPAPENTRETTDHALKTDEALKMPSQGAVRHEIRKTKAQSWREWVNFMEALWKLWVATDECWARLKIFMSDKVETPWVLDGEENDDGVDD</sequence>